<comment type="catalytic activity">
    <reaction evidence="1">
        <text>ATP + protein L-histidine = ADP + protein N-phospho-L-histidine.</text>
        <dbReference type="EC" id="2.7.13.3"/>
    </reaction>
</comment>
<dbReference type="NCBIfam" id="TIGR00229">
    <property type="entry name" value="sensory_box"/>
    <property type="match status" value="1"/>
</dbReference>
<organism evidence="11 12">
    <name type="scientific">Tissierella creatinophila DSM 6911</name>
    <dbReference type="NCBI Taxonomy" id="1123403"/>
    <lineage>
        <taxon>Bacteria</taxon>
        <taxon>Bacillati</taxon>
        <taxon>Bacillota</taxon>
        <taxon>Tissierellia</taxon>
        <taxon>Tissierellales</taxon>
        <taxon>Tissierellaceae</taxon>
        <taxon>Tissierella</taxon>
    </lineage>
</organism>
<dbReference type="PROSITE" id="PS50109">
    <property type="entry name" value="HIS_KIN"/>
    <property type="match status" value="1"/>
</dbReference>
<dbReference type="InterPro" id="IPR036097">
    <property type="entry name" value="HisK_dim/P_sf"/>
</dbReference>
<protein>
    <recommendedName>
        <fullName evidence="2">histidine kinase</fullName>
        <ecNumber evidence="2">2.7.13.3</ecNumber>
    </recommendedName>
</protein>
<dbReference type="SMART" id="SM00387">
    <property type="entry name" value="HATPase_c"/>
    <property type="match status" value="1"/>
</dbReference>
<keyword evidence="4 11" id="KW-0808">Transferase</keyword>
<keyword evidence="7" id="KW-0067">ATP-binding</keyword>
<dbReference type="SUPFAM" id="SSF47384">
    <property type="entry name" value="Homodimeric domain of signal transducing histidine kinase"/>
    <property type="match status" value="1"/>
</dbReference>
<dbReference type="PANTHER" id="PTHR43065">
    <property type="entry name" value="SENSOR HISTIDINE KINASE"/>
    <property type="match status" value="1"/>
</dbReference>
<dbReference type="InterPro" id="IPR004358">
    <property type="entry name" value="Sig_transdc_His_kin-like_C"/>
</dbReference>
<feature type="transmembrane region" description="Helical" evidence="9">
    <location>
        <begin position="65"/>
        <end position="87"/>
    </location>
</feature>
<name>A0A1U7M453_TISCR</name>
<evidence type="ECO:0000256" key="8">
    <source>
        <dbReference type="ARBA" id="ARBA00023012"/>
    </source>
</evidence>
<dbReference type="Pfam" id="PF02518">
    <property type="entry name" value="HATPase_c"/>
    <property type="match status" value="1"/>
</dbReference>
<keyword evidence="9" id="KW-0812">Transmembrane</keyword>
<dbReference type="PANTHER" id="PTHR43065:SF10">
    <property type="entry name" value="PEROXIDE STRESS-ACTIVATED HISTIDINE KINASE MAK3"/>
    <property type="match status" value="1"/>
</dbReference>
<dbReference type="Gene3D" id="3.30.565.10">
    <property type="entry name" value="Histidine kinase-like ATPase, C-terminal domain"/>
    <property type="match status" value="1"/>
</dbReference>
<keyword evidence="6 11" id="KW-0418">Kinase</keyword>
<dbReference type="CDD" id="cd00130">
    <property type="entry name" value="PAS"/>
    <property type="match status" value="1"/>
</dbReference>
<keyword evidence="8" id="KW-0902">Two-component regulatory system</keyword>
<dbReference type="GO" id="GO:0005524">
    <property type="term" value="F:ATP binding"/>
    <property type="evidence" value="ECO:0007669"/>
    <property type="project" value="UniProtKB-KW"/>
</dbReference>
<evidence type="ECO:0000256" key="6">
    <source>
        <dbReference type="ARBA" id="ARBA00022777"/>
    </source>
</evidence>
<evidence type="ECO:0000256" key="9">
    <source>
        <dbReference type="SAM" id="Phobius"/>
    </source>
</evidence>
<dbReference type="AlphaFoldDB" id="A0A1U7M453"/>
<dbReference type="InterPro" id="IPR003661">
    <property type="entry name" value="HisK_dim/P_dom"/>
</dbReference>
<gene>
    <name evidence="11" type="primary">kinE</name>
    <name evidence="11" type="ORF">TICRE_21200</name>
</gene>
<dbReference type="InterPro" id="IPR036890">
    <property type="entry name" value="HATPase_C_sf"/>
</dbReference>
<sequence>MINKNILKDRYFWIITLLILIITGLHYSNLMSEWEIHIFYRKLYYIPIILSSFRYRLKGGLISSILISILYAPHLLMFGGVVSITMINQYLEITLYLAIGFITGKLVELDYRKQKLFENKVIEITKLQNYTKNIVDSINNGVISTDTNFFITSINRKGEDILGIDEKDEINITNILNDKNVLDILNQAKEQKLQFTNIKTNINVDGEDKFLSITVLPLFNILNKVQGLVIIIQDKSREKNLEAQTVRADRLVAVGELASGIAHEIRNPMGIIKTISQTLLEESDEKDLTEGLEIIVKEVDRANKVINGILNFAKPPDNEMKEISLTELFKEVVLITDKYLSTNNANMELSIGQDVNIEADKEKLKQVFINLIFNGVQAMDKGGKIFVTTELREKGVNISFKDTGRGIKKENLKKVFNPFFTTKEKGVGLGLSVSDRIIQDHNGYLAVDSIEGEGTQIDIYLPMQQKAGVKNKKQNINS</sequence>
<dbReference type="SMART" id="SM00388">
    <property type="entry name" value="HisKA"/>
    <property type="match status" value="1"/>
</dbReference>
<comment type="caution">
    <text evidence="11">The sequence shown here is derived from an EMBL/GenBank/DDBJ whole genome shotgun (WGS) entry which is preliminary data.</text>
</comment>
<dbReference type="InterPro" id="IPR003594">
    <property type="entry name" value="HATPase_dom"/>
</dbReference>
<dbReference type="GO" id="GO:0000155">
    <property type="term" value="F:phosphorelay sensor kinase activity"/>
    <property type="evidence" value="ECO:0007669"/>
    <property type="project" value="InterPro"/>
</dbReference>
<dbReference type="SUPFAM" id="SSF55785">
    <property type="entry name" value="PYP-like sensor domain (PAS domain)"/>
    <property type="match status" value="1"/>
</dbReference>
<evidence type="ECO:0000256" key="7">
    <source>
        <dbReference type="ARBA" id="ARBA00022840"/>
    </source>
</evidence>
<accession>A0A1U7M453</accession>
<dbReference type="InterPro" id="IPR035965">
    <property type="entry name" value="PAS-like_dom_sf"/>
</dbReference>
<keyword evidence="5" id="KW-0547">Nucleotide-binding</keyword>
<dbReference type="EMBL" id="LTDM01000053">
    <property type="protein sequence ID" value="OLS01978.1"/>
    <property type="molecule type" value="Genomic_DNA"/>
</dbReference>
<keyword evidence="12" id="KW-1185">Reference proteome</keyword>
<dbReference type="Proteomes" id="UP000186112">
    <property type="component" value="Unassembled WGS sequence"/>
</dbReference>
<dbReference type="Gene3D" id="1.10.287.130">
    <property type="match status" value="1"/>
</dbReference>
<keyword evidence="9" id="KW-0472">Membrane</keyword>
<evidence type="ECO:0000256" key="3">
    <source>
        <dbReference type="ARBA" id="ARBA00022553"/>
    </source>
</evidence>
<evidence type="ECO:0000313" key="11">
    <source>
        <dbReference type="EMBL" id="OLS01978.1"/>
    </source>
</evidence>
<dbReference type="Pfam" id="PF00989">
    <property type="entry name" value="PAS"/>
    <property type="match status" value="1"/>
</dbReference>
<dbReference type="Pfam" id="PF00512">
    <property type="entry name" value="HisKA"/>
    <property type="match status" value="1"/>
</dbReference>
<feature type="domain" description="Histidine kinase" evidence="10">
    <location>
        <begin position="260"/>
        <end position="465"/>
    </location>
</feature>
<evidence type="ECO:0000256" key="4">
    <source>
        <dbReference type="ARBA" id="ARBA00022679"/>
    </source>
</evidence>
<evidence type="ECO:0000256" key="5">
    <source>
        <dbReference type="ARBA" id="ARBA00022741"/>
    </source>
</evidence>
<keyword evidence="3" id="KW-0597">Phosphoprotein</keyword>
<dbReference type="InterPro" id="IPR013767">
    <property type="entry name" value="PAS_fold"/>
</dbReference>
<dbReference type="InterPro" id="IPR000014">
    <property type="entry name" value="PAS"/>
</dbReference>
<evidence type="ECO:0000256" key="1">
    <source>
        <dbReference type="ARBA" id="ARBA00000085"/>
    </source>
</evidence>
<dbReference type="PRINTS" id="PR00344">
    <property type="entry name" value="BCTRLSENSOR"/>
</dbReference>
<feature type="transmembrane region" description="Helical" evidence="9">
    <location>
        <begin position="12"/>
        <end position="30"/>
    </location>
</feature>
<keyword evidence="9" id="KW-1133">Transmembrane helix</keyword>
<dbReference type="Gene3D" id="3.30.450.20">
    <property type="entry name" value="PAS domain"/>
    <property type="match status" value="1"/>
</dbReference>
<dbReference type="CDD" id="cd00082">
    <property type="entry name" value="HisKA"/>
    <property type="match status" value="1"/>
</dbReference>
<dbReference type="GO" id="GO:0006355">
    <property type="term" value="P:regulation of DNA-templated transcription"/>
    <property type="evidence" value="ECO:0007669"/>
    <property type="project" value="InterPro"/>
</dbReference>
<reference evidence="11 12" key="1">
    <citation type="submission" date="2016-02" db="EMBL/GenBank/DDBJ databases">
        <title>Genome sequence of Tissierella creatinophila DSM 6911.</title>
        <authorList>
            <person name="Poehlein A."/>
            <person name="Daniel R."/>
        </authorList>
    </citation>
    <scope>NUCLEOTIDE SEQUENCE [LARGE SCALE GENOMIC DNA]</scope>
    <source>
        <strain evidence="11 12">DSM 6911</strain>
    </source>
</reference>
<dbReference type="EC" id="2.7.13.3" evidence="2"/>
<dbReference type="SUPFAM" id="SSF55874">
    <property type="entry name" value="ATPase domain of HSP90 chaperone/DNA topoisomerase II/histidine kinase"/>
    <property type="match status" value="1"/>
</dbReference>
<evidence type="ECO:0000259" key="10">
    <source>
        <dbReference type="PROSITE" id="PS50109"/>
    </source>
</evidence>
<evidence type="ECO:0000256" key="2">
    <source>
        <dbReference type="ARBA" id="ARBA00012438"/>
    </source>
</evidence>
<dbReference type="InterPro" id="IPR005467">
    <property type="entry name" value="His_kinase_dom"/>
</dbReference>
<proteinExistence type="predicted"/>
<evidence type="ECO:0000313" key="12">
    <source>
        <dbReference type="Proteomes" id="UP000186112"/>
    </source>
</evidence>